<keyword evidence="3" id="KW-1185">Reference proteome</keyword>
<organism evidence="2 3">
    <name type="scientific">Paenibacillus solisilvae</name>
    <dbReference type="NCBI Taxonomy" id="2486751"/>
    <lineage>
        <taxon>Bacteria</taxon>
        <taxon>Bacillati</taxon>
        <taxon>Bacillota</taxon>
        <taxon>Bacilli</taxon>
        <taxon>Bacillales</taxon>
        <taxon>Paenibacillaceae</taxon>
        <taxon>Paenibacillus</taxon>
    </lineage>
</organism>
<reference evidence="3" key="1">
    <citation type="journal article" date="2019" name="Int. J. Syst. Evol. Microbiol.">
        <title>The Global Catalogue of Microorganisms (GCM) 10K type strain sequencing project: providing services to taxonomists for standard genome sequencing and annotation.</title>
        <authorList>
            <consortium name="The Broad Institute Genomics Platform"/>
            <consortium name="The Broad Institute Genome Sequencing Center for Infectious Disease"/>
            <person name="Wu L."/>
            <person name="Ma J."/>
        </authorList>
    </citation>
    <scope>NUCLEOTIDE SEQUENCE [LARGE SCALE GENOMIC DNA]</scope>
    <source>
        <strain evidence="3">CGMCC 1.3240</strain>
    </source>
</reference>
<evidence type="ECO:0000259" key="1">
    <source>
        <dbReference type="Pfam" id="PF06283"/>
    </source>
</evidence>
<dbReference type="RefSeq" id="WP_379192091.1">
    <property type="nucleotide sequence ID" value="NZ_JBHSOW010000126.1"/>
</dbReference>
<dbReference type="Gene3D" id="3.40.50.880">
    <property type="match status" value="1"/>
</dbReference>
<gene>
    <name evidence="2" type="ORF">ACFPYJ_30820</name>
</gene>
<dbReference type="SUPFAM" id="SSF52317">
    <property type="entry name" value="Class I glutamine amidotransferase-like"/>
    <property type="match status" value="1"/>
</dbReference>
<name>A0ABW0W6F6_9BACL</name>
<dbReference type="Pfam" id="PF06283">
    <property type="entry name" value="ThuA"/>
    <property type="match status" value="1"/>
</dbReference>
<dbReference type="InterPro" id="IPR029010">
    <property type="entry name" value="ThuA-like"/>
</dbReference>
<comment type="caution">
    <text evidence="2">The sequence shown here is derived from an EMBL/GenBank/DDBJ whole genome shotgun (WGS) entry which is preliminary data.</text>
</comment>
<proteinExistence type="predicted"/>
<dbReference type="EMBL" id="JBHSOW010000126">
    <property type="protein sequence ID" value="MFC5653435.1"/>
    <property type="molecule type" value="Genomic_DNA"/>
</dbReference>
<sequence length="63" mass="7251">MATTYFDRVIPPLVWRPVVMPIAWIKKYGEGSVYYTSLGHSPEIVTLPQVITMIRRGMVWAAR</sequence>
<dbReference type="InterPro" id="IPR029062">
    <property type="entry name" value="Class_I_gatase-like"/>
</dbReference>
<accession>A0ABW0W6F6</accession>
<evidence type="ECO:0000313" key="3">
    <source>
        <dbReference type="Proteomes" id="UP001596047"/>
    </source>
</evidence>
<evidence type="ECO:0000313" key="2">
    <source>
        <dbReference type="EMBL" id="MFC5653435.1"/>
    </source>
</evidence>
<feature type="domain" description="ThuA-like" evidence="1">
    <location>
        <begin position="18"/>
        <end position="61"/>
    </location>
</feature>
<dbReference type="Proteomes" id="UP001596047">
    <property type="component" value="Unassembled WGS sequence"/>
</dbReference>
<protein>
    <submittedName>
        <fullName evidence="2">ThuA domain-containing protein</fullName>
    </submittedName>
</protein>